<protein>
    <submittedName>
        <fullName evidence="3">Glycosyltransferase</fullName>
    </submittedName>
</protein>
<dbReference type="PANTHER" id="PTHR43685:SF2">
    <property type="entry name" value="GLYCOSYLTRANSFERASE 2-LIKE DOMAIN-CONTAINING PROTEIN"/>
    <property type="match status" value="1"/>
</dbReference>
<feature type="transmembrane region" description="Helical" evidence="1">
    <location>
        <begin position="252"/>
        <end position="275"/>
    </location>
</feature>
<dbReference type="Gene3D" id="3.90.550.10">
    <property type="entry name" value="Spore Coat Polysaccharide Biosynthesis Protein SpsA, Chain A"/>
    <property type="match status" value="1"/>
</dbReference>
<dbReference type="SUPFAM" id="SSF53448">
    <property type="entry name" value="Nucleotide-diphospho-sugar transferases"/>
    <property type="match status" value="1"/>
</dbReference>
<keyword evidence="1" id="KW-1133">Transmembrane helix</keyword>
<feature type="transmembrane region" description="Helical" evidence="1">
    <location>
        <begin position="287"/>
        <end position="312"/>
    </location>
</feature>
<evidence type="ECO:0000256" key="1">
    <source>
        <dbReference type="SAM" id="Phobius"/>
    </source>
</evidence>
<comment type="caution">
    <text evidence="3">The sequence shown here is derived from an EMBL/GenBank/DDBJ whole genome shotgun (WGS) entry which is preliminary data.</text>
</comment>
<organism evidence="3 4">
    <name type="scientific">Carboxylicivirga marina</name>
    <dbReference type="NCBI Taxonomy" id="2800988"/>
    <lineage>
        <taxon>Bacteria</taxon>
        <taxon>Pseudomonadati</taxon>
        <taxon>Bacteroidota</taxon>
        <taxon>Bacteroidia</taxon>
        <taxon>Marinilabiliales</taxon>
        <taxon>Marinilabiliaceae</taxon>
        <taxon>Carboxylicivirga</taxon>
    </lineage>
</organism>
<evidence type="ECO:0000313" key="3">
    <source>
        <dbReference type="EMBL" id="MBK3518991.1"/>
    </source>
</evidence>
<dbReference type="Pfam" id="PF00535">
    <property type="entry name" value="Glycos_transf_2"/>
    <property type="match status" value="1"/>
</dbReference>
<dbReference type="Proteomes" id="UP000605676">
    <property type="component" value="Unassembled WGS sequence"/>
</dbReference>
<dbReference type="InterPro" id="IPR050834">
    <property type="entry name" value="Glycosyltransf_2"/>
</dbReference>
<proteinExistence type="predicted"/>
<dbReference type="EMBL" id="JAENRR010000048">
    <property type="protein sequence ID" value="MBK3518991.1"/>
    <property type="molecule type" value="Genomic_DNA"/>
</dbReference>
<gene>
    <name evidence="3" type="ORF">JIV24_16710</name>
</gene>
<dbReference type="RefSeq" id="WP_200466211.1">
    <property type="nucleotide sequence ID" value="NZ_JAENRR010000048.1"/>
</dbReference>
<keyword evidence="4" id="KW-1185">Reference proteome</keyword>
<sequence>MQFSVIIPIYNRPDEIVELLESLTLQSAKSAFEVIIIEDGSAFPCKEVIEPYFNQLNLHYYTQENKGPGPARNHGASKAIGEYLIFFDSDCIIPSNYFNHIIEHLDIQPLECFGGPDESHPFFTPIQKAISYSMTSPVTTGGIRGGSRKMDKFYPRSFNLGIKKEIFESISGFADMRFGEDLDLSMRTMDKGYSVGLIKEAYVYHKRRTHFKAFFKQVFNSGIARIDLSLLHPGTLKPVHLLPSAFTIGYPLLLIMTIWLSSWFLIPFLLFPAIIFTDAFVRTKSFYVALLSTWASLTQLTGYGTGFLKAFWVRIVKKKGAFHNFAKSFYD</sequence>
<evidence type="ECO:0000313" key="4">
    <source>
        <dbReference type="Proteomes" id="UP000605676"/>
    </source>
</evidence>
<dbReference type="InterPro" id="IPR001173">
    <property type="entry name" value="Glyco_trans_2-like"/>
</dbReference>
<dbReference type="InterPro" id="IPR029044">
    <property type="entry name" value="Nucleotide-diphossugar_trans"/>
</dbReference>
<feature type="domain" description="Glycosyltransferase 2-like" evidence="2">
    <location>
        <begin position="4"/>
        <end position="110"/>
    </location>
</feature>
<evidence type="ECO:0000259" key="2">
    <source>
        <dbReference type="Pfam" id="PF00535"/>
    </source>
</evidence>
<keyword evidence="1" id="KW-0812">Transmembrane</keyword>
<reference evidence="3 4" key="1">
    <citation type="submission" date="2021-01" db="EMBL/GenBank/DDBJ databases">
        <title>Carboxyliciviraga sp.nov., isolated from coastal sediments.</title>
        <authorList>
            <person name="Lu D."/>
            <person name="Zhang T."/>
        </authorList>
    </citation>
    <scope>NUCLEOTIDE SEQUENCE [LARGE SCALE GENOMIC DNA]</scope>
    <source>
        <strain evidence="3 4">N1Y132</strain>
    </source>
</reference>
<dbReference type="PANTHER" id="PTHR43685">
    <property type="entry name" value="GLYCOSYLTRANSFERASE"/>
    <property type="match status" value="1"/>
</dbReference>
<keyword evidence="1" id="KW-0472">Membrane</keyword>
<name>A0ABS1HMU8_9BACT</name>
<accession>A0ABS1HMU8</accession>